<proteinExistence type="inferred from homology"/>
<gene>
    <name evidence="6" type="ORF">PFC_09335</name>
</gene>
<feature type="domain" description="HTH cro/C1-type" evidence="5">
    <location>
        <begin position="119"/>
        <end position="177"/>
    </location>
</feature>
<dbReference type="GO" id="GO:0003700">
    <property type="term" value="F:DNA-binding transcription factor activity"/>
    <property type="evidence" value="ECO:0007669"/>
    <property type="project" value="UniProtKB-UniRule"/>
</dbReference>
<dbReference type="InterPro" id="IPR020886">
    <property type="entry name" value="MTH_967-like"/>
</dbReference>
<dbReference type="SMART" id="SM00530">
    <property type="entry name" value="HTH_XRE"/>
    <property type="match status" value="1"/>
</dbReference>
<dbReference type="HAMAP" id="MF_00584">
    <property type="entry name" value="HTH_type_cro_C1"/>
    <property type="match status" value="1"/>
</dbReference>
<keyword evidence="2 4" id="KW-0238">DNA-binding</keyword>
<evidence type="ECO:0000256" key="4">
    <source>
        <dbReference type="HAMAP-Rule" id="MF_00584"/>
    </source>
</evidence>
<keyword evidence="3 4" id="KW-0804">Transcription</keyword>
<evidence type="ECO:0000259" key="5">
    <source>
        <dbReference type="PROSITE" id="PS50943"/>
    </source>
</evidence>
<accession>I6V1A0</accession>
<dbReference type="InterPro" id="IPR010982">
    <property type="entry name" value="Lambda_DNA-bd_dom_sf"/>
</dbReference>
<dbReference type="AlphaFoldDB" id="I6V1A0"/>
<evidence type="ECO:0000256" key="1">
    <source>
        <dbReference type="ARBA" id="ARBA00023015"/>
    </source>
</evidence>
<dbReference type="KEGG" id="pfi:PFC_09335"/>
<protein>
    <recommendedName>
        <fullName evidence="4">Putative HTH-type transcriptional regulatory protein PFC_09335</fullName>
    </recommendedName>
</protein>
<keyword evidence="1 4" id="KW-0805">Transcription regulation</keyword>
<reference evidence="6 7" key="1">
    <citation type="journal article" date="2012" name="J. Bacteriol.">
        <title>Genome Sequencing of a Genetically-Tractable Pyrococcus furiosus Strain Reveals a Highly Dynamic Genome.</title>
        <authorList>
            <person name="Bridger S.L."/>
            <person name="Lancaster W.A."/>
            <person name="Poole F.L.II."/>
            <person name="Schut G.J."/>
            <person name="Adams M.W."/>
        </authorList>
    </citation>
    <scope>NUCLEOTIDE SEQUENCE [LARGE SCALE GENOMIC DNA]</scope>
    <source>
        <strain evidence="6 7">COM1</strain>
    </source>
</reference>
<dbReference type="Pfam" id="PF26553">
    <property type="entry name" value="PDDEXK_19"/>
    <property type="match status" value="1"/>
</dbReference>
<name>I6V1A0_9EURY</name>
<dbReference type="SUPFAM" id="SSF47413">
    <property type="entry name" value="lambda repressor-like DNA-binding domains"/>
    <property type="match status" value="1"/>
</dbReference>
<dbReference type="CDD" id="cd00093">
    <property type="entry name" value="HTH_XRE"/>
    <property type="match status" value="1"/>
</dbReference>
<dbReference type="NCBIfam" id="NF003162">
    <property type="entry name" value="PRK04140.1"/>
    <property type="match status" value="1"/>
</dbReference>
<dbReference type="InterPro" id="IPR059051">
    <property type="entry name" value="MTH_967_PDDEXK"/>
</dbReference>
<organism evidence="7">
    <name type="scientific">Pyrococcus furiosus COM1</name>
    <dbReference type="NCBI Taxonomy" id="1185654"/>
    <lineage>
        <taxon>Archaea</taxon>
        <taxon>Methanobacteriati</taxon>
        <taxon>Methanobacteriota</taxon>
        <taxon>Thermococci</taxon>
        <taxon>Thermococcales</taxon>
        <taxon>Thermococcaceae</taxon>
        <taxon>Pyrococcus</taxon>
    </lineage>
</organism>
<sequence length="303" mass="34509">MLNSIGFKTARVSFRGGCFDLVATRQILLLFIKTLVNIDKFTEEQAEDLKRLAKLFRASALLVGLRTKNIELEDGVVYERFGIYAVNPETLFSILAGTEYPLVMAERGGFFVRIDGERLRELREKYGYSTTELAEMLGVSRKSVQRYEKGEGMVSIDVAIRLEEIFDEPLVKPIDIFKAKIEKVTLSSPPENELEKEVFDRLERLGMSVVKIKRAPFNAVTKEEDEEVNLLTGIDEKKTPSTIRRVRLVNQIAEFVESEGVFVLNEKKTEVVGKVPIIPKDILNKVRDVDELMEIIKELRSST</sequence>
<dbReference type="Proteomes" id="UP000006216">
    <property type="component" value="Chromosome"/>
</dbReference>
<dbReference type="PROSITE" id="PS50943">
    <property type="entry name" value="HTH_CROC1"/>
    <property type="match status" value="1"/>
</dbReference>
<dbReference type="Gene3D" id="1.10.260.40">
    <property type="entry name" value="lambda repressor-like DNA-binding domains"/>
    <property type="match status" value="1"/>
</dbReference>
<evidence type="ECO:0000313" key="6">
    <source>
        <dbReference type="EMBL" id="AFN04790.1"/>
    </source>
</evidence>
<dbReference type="InterPro" id="IPR001387">
    <property type="entry name" value="Cro/C1-type_HTH"/>
</dbReference>
<dbReference type="GO" id="GO:0003677">
    <property type="term" value="F:DNA binding"/>
    <property type="evidence" value="ECO:0007669"/>
    <property type="project" value="UniProtKB-KW"/>
</dbReference>
<dbReference type="PATRIC" id="fig|1185654.4.peg.1896"/>
<dbReference type="EMBL" id="CP003685">
    <property type="protein sequence ID" value="AFN04790.1"/>
    <property type="molecule type" value="Genomic_DNA"/>
</dbReference>
<dbReference type="HOGENOM" id="CLU_075726_0_0_2"/>
<evidence type="ECO:0000256" key="2">
    <source>
        <dbReference type="ARBA" id="ARBA00023125"/>
    </source>
</evidence>
<dbReference type="Pfam" id="PF01381">
    <property type="entry name" value="HTH_3"/>
    <property type="match status" value="1"/>
</dbReference>
<evidence type="ECO:0000313" key="7">
    <source>
        <dbReference type="Proteomes" id="UP000006216"/>
    </source>
</evidence>
<evidence type="ECO:0000256" key="3">
    <source>
        <dbReference type="ARBA" id="ARBA00023163"/>
    </source>
</evidence>